<feature type="transmembrane region" description="Helical" evidence="1">
    <location>
        <begin position="21"/>
        <end position="45"/>
    </location>
</feature>
<dbReference type="Pfam" id="PF09656">
    <property type="entry name" value="PGPGW"/>
    <property type="match status" value="1"/>
</dbReference>
<keyword evidence="1" id="KW-0472">Membrane</keyword>
<dbReference type="InterPro" id="IPR013434">
    <property type="entry name" value="CHP02611"/>
</dbReference>
<sequence length="133" mass="15659">MRLRLKVWHRQRRYMIRQRPVLNRLYRVGVGVIGTLMVLAGLVMIPLPIPGPGWVTFFLGLGVLSTEFEWAHRVTSFMRRLLHQTAVITTHVVQSARAWKNLFLDYQTGVHYLRTWTEHQHRFQFPQLQLAAA</sequence>
<dbReference type="Proteomes" id="UP000063789">
    <property type="component" value="Chromosome"/>
</dbReference>
<dbReference type="AlphaFoldDB" id="A0A0N9NFN4"/>
<dbReference type="NCBIfam" id="TIGR02611">
    <property type="entry name" value="TIGR02611 family protein"/>
    <property type="match status" value="1"/>
</dbReference>
<dbReference type="OrthoDB" id="3295542at2"/>
<name>A0A0N9NFN4_9ACTN</name>
<keyword evidence="1" id="KW-1133">Transmembrane helix</keyword>
<accession>A0A0N9NFN4</accession>
<evidence type="ECO:0008006" key="4">
    <source>
        <dbReference type="Google" id="ProtNLM"/>
    </source>
</evidence>
<dbReference type="EMBL" id="CP011853">
    <property type="protein sequence ID" value="ALG84461.1"/>
    <property type="molecule type" value="Genomic_DNA"/>
</dbReference>
<evidence type="ECO:0000313" key="3">
    <source>
        <dbReference type="Proteomes" id="UP000063789"/>
    </source>
</evidence>
<keyword evidence="1" id="KW-0812">Transmembrane</keyword>
<organism evidence="2 3">
    <name type="scientific">Gordonia phthalatica</name>
    <dbReference type="NCBI Taxonomy" id="1136941"/>
    <lineage>
        <taxon>Bacteria</taxon>
        <taxon>Bacillati</taxon>
        <taxon>Actinomycetota</taxon>
        <taxon>Actinomycetes</taxon>
        <taxon>Mycobacteriales</taxon>
        <taxon>Gordoniaceae</taxon>
        <taxon>Gordonia</taxon>
    </lineage>
</organism>
<keyword evidence="3" id="KW-1185">Reference proteome</keyword>
<dbReference type="InterPro" id="IPR019099">
    <property type="entry name" value="Uncharacterised_PGPGW_TM"/>
</dbReference>
<evidence type="ECO:0000313" key="2">
    <source>
        <dbReference type="EMBL" id="ALG84461.1"/>
    </source>
</evidence>
<reference evidence="2 3" key="2">
    <citation type="journal article" date="2017" name="Int. J. Syst. Evol. Microbiol.">
        <title>Gordonia phthalatica sp. nov., a di-n-butyl phthalate-degrading bacterium isolated from activated sludge.</title>
        <authorList>
            <person name="Jin D."/>
            <person name="Kong X."/>
            <person name="Jia M."/>
            <person name="Yu X."/>
            <person name="Wang X."/>
            <person name="Zhuang X."/>
            <person name="Deng Y."/>
            <person name="Bai Z."/>
        </authorList>
    </citation>
    <scope>NUCLEOTIDE SEQUENCE [LARGE SCALE GENOMIC DNA]</scope>
    <source>
        <strain evidence="2 3">QH-11</strain>
    </source>
</reference>
<reference evidence="3" key="1">
    <citation type="submission" date="2015-06" db="EMBL/GenBank/DDBJ databases">
        <title>Complete genome sequence and metabolic analysis of phthalate degradation pathway in Gordonia sp. QH-11.</title>
        <authorList>
            <person name="Jin D."/>
            <person name="Kong X."/>
            <person name="Bai Z."/>
        </authorList>
    </citation>
    <scope>NUCLEOTIDE SEQUENCE [LARGE SCALE GENOMIC DNA]</scope>
    <source>
        <strain evidence="3">QH-11</strain>
    </source>
</reference>
<dbReference type="RefSeq" id="WP_062392448.1">
    <property type="nucleotide sequence ID" value="NZ_CP011853.1"/>
</dbReference>
<dbReference type="KEGG" id="goq:ACH46_08075"/>
<evidence type="ECO:0000256" key="1">
    <source>
        <dbReference type="SAM" id="Phobius"/>
    </source>
</evidence>
<protein>
    <recommendedName>
        <fullName evidence="4">TIGR02611 family protein</fullName>
    </recommendedName>
</protein>
<gene>
    <name evidence="2" type="ORF">ACH46_08075</name>
</gene>
<dbReference type="PATRIC" id="fig|1136941.3.peg.1646"/>
<feature type="transmembrane region" description="Helical" evidence="1">
    <location>
        <begin position="51"/>
        <end position="71"/>
    </location>
</feature>
<dbReference type="STRING" id="1136941.ACH46_08075"/>
<proteinExistence type="predicted"/>